<organism evidence="2">
    <name type="scientific">Roseomonas mucosa</name>
    <dbReference type="NCBI Taxonomy" id="207340"/>
    <lineage>
        <taxon>Bacteria</taxon>
        <taxon>Pseudomonadati</taxon>
        <taxon>Pseudomonadota</taxon>
        <taxon>Alphaproteobacteria</taxon>
        <taxon>Acetobacterales</taxon>
        <taxon>Roseomonadaceae</taxon>
        <taxon>Roseomonas</taxon>
    </lineage>
</organism>
<proteinExistence type="predicted"/>
<gene>
    <name evidence="2" type="ORF">RADP37_04633</name>
</gene>
<name>A0A4Y1N3B3_9PROT</name>
<accession>A0A4Y1N3B3</accession>
<protein>
    <submittedName>
        <fullName evidence="2">Uncharacterized protein</fullName>
    </submittedName>
</protein>
<feature type="region of interest" description="Disordered" evidence="1">
    <location>
        <begin position="1"/>
        <end position="27"/>
    </location>
</feature>
<evidence type="ECO:0000313" key="2">
    <source>
        <dbReference type="EMBL" id="AWV24203.1"/>
    </source>
</evidence>
<dbReference type="EMBL" id="CP025189">
    <property type="protein sequence ID" value="AWV24203.1"/>
    <property type="molecule type" value="Genomic_DNA"/>
</dbReference>
<sequence length="67" mass="7643">MIWLHKQPGLRGRRDRAGFSPTCKPRPPSTASFADLCDATRPFSYLMCKNKDLDSCPEMRQRAATQE</sequence>
<dbReference type="AlphaFoldDB" id="A0A4Y1N3B3"/>
<evidence type="ECO:0000256" key="1">
    <source>
        <dbReference type="SAM" id="MobiDB-lite"/>
    </source>
</evidence>
<reference evidence="2" key="1">
    <citation type="submission" date="2017-12" db="EMBL/GenBank/DDBJ databases">
        <authorList>
            <person name="Martens C."/>
            <person name="Dahlstrom E."/>
            <person name="Barbian K."/>
            <person name="Sykora L."/>
            <person name="Ricklefs S."/>
            <person name="Bruno D."/>
            <person name="Anzick I."/>
            <person name="Myles I."/>
            <person name="Datta S.K."/>
        </authorList>
    </citation>
    <scope>NUCLEOTIDE SEQUENCE</scope>
    <source>
        <strain evidence="2">AD2</strain>
    </source>
</reference>